<reference evidence="2" key="1">
    <citation type="submission" date="2014-05" db="EMBL/GenBank/DDBJ databases">
        <authorList>
            <person name="Chronopoulou M."/>
        </authorList>
    </citation>
    <scope>NUCLEOTIDE SEQUENCE</scope>
    <source>
        <tissue evidence="2">Whole organism</tissue>
    </source>
</reference>
<evidence type="ECO:0000256" key="1">
    <source>
        <dbReference type="SAM" id="SignalP"/>
    </source>
</evidence>
<dbReference type="AlphaFoldDB" id="A0A0K2UC79"/>
<keyword evidence="1" id="KW-0732">Signal</keyword>
<feature type="signal peptide" evidence="1">
    <location>
        <begin position="1"/>
        <end position="16"/>
    </location>
</feature>
<proteinExistence type="predicted"/>
<accession>A0A0K2UC79</accession>
<organism evidence="2">
    <name type="scientific">Lepeophtheirus salmonis</name>
    <name type="common">Salmon louse</name>
    <name type="synonym">Caligus salmonis</name>
    <dbReference type="NCBI Taxonomy" id="72036"/>
    <lineage>
        <taxon>Eukaryota</taxon>
        <taxon>Metazoa</taxon>
        <taxon>Ecdysozoa</taxon>
        <taxon>Arthropoda</taxon>
        <taxon>Crustacea</taxon>
        <taxon>Multicrustacea</taxon>
        <taxon>Hexanauplia</taxon>
        <taxon>Copepoda</taxon>
        <taxon>Siphonostomatoida</taxon>
        <taxon>Caligidae</taxon>
        <taxon>Lepeophtheirus</taxon>
    </lineage>
</organism>
<dbReference type="EMBL" id="HACA01018201">
    <property type="protein sequence ID" value="CDW35562.1"/>
    <property type="molecule type" value="Transcribed_RNA"/>
</dbReference>
<sequence>MGSIVLRLFLVHNVLSMESKSSLESFIVISSSKYGLNSKSGRKPRVQVHISDNNWPLFLKLYTYCYTIDYYNYN</sequence>
<protein>
    <submittedName>
        <fullName evidence="2">Uncharacterized protein</fullName>
    </submittedName>
</protein>
<evidence type="ECO:0000313" key="2">
    <source>
        <dbReference type="EMBL" id="CDW35562.1"/>
    </source>
</evidence>
<feature type="chain" id="PRO_5005488595" evidence="1">
    <location>
        <begin position="17"/>
        <end position="74"/>
    </location>
</feature>
<name>A0A0K2UC79_LEPSM</name>